<reference evidence="2" key="1">
    <citation type="submission" date="2016-03" db="EMBL/GenBank/DDBJ databases">
        <authorList>
            <person name="Ray J."/>
            <person name="Price M."/>
            <person name="Deutschbauer A."/>
        </authorList>
    </citation>
    <scope>NUCLEOTIDE SEQUENCE [LARGE SCALE GENOMIC DNA]</scope>
    <source>
        <strain evidence="2">FW300-N1B4</strain>
    </source>
</reference>
<organism evidence="1 2">
    <name type="scientific">Pseudomonas fluorescens</name>
    <dbReference type="NCBI Taxonomy" id="294"/>
    <lineage>
        <taxon>Bacteria</taxon>
        <taxon>Pseudomonadati</taxon>
        <taxon>Pseudomonadota</taxon>
        <taxon>Gammaproteobacteria</taxon>
        <taxon>Pseudomonadales</taxon>
        <taxon>Pseudomonadaceae</taxon>
        <taxon>Pseudomonas</taxon>
    </lineage>
</organism>
<name>A0A161Z4Q8_PSEFL</name>
<evidence type="ECO:0000313" key="2">
    <source>
        <dbReference type="Proteomes" id="UP000076489"/>
    </source>
</evidence>
<dbReference type="Proteomes" id="UP000076489">
    <property type="component" value="Unassembled WGS sequence"/>
</dbReference>
<protein>
    <submittedName>
        <fullName evidence="1">Uncharacterized protein</fullName>
    </submittedName>
</protein>
<gene>
    <name evidence="1" type="ORF">A1D17_08490</name>
</gene>
<accession>A0A161Z4Q8</accession>
<reference evidence="1 2" key="2">
    <citation type="journal article" date="2018" name="Nature">
        <title>Mutant phenotypes for thousands of bacterial genes of unknown function.</title>
        <authorList>
            <person name="Price M.N."/>
            <person name="Wetmore K.M."/>
            <person name="Waters R.J."/>
            <person name="Callaghan M."/>
            <person name="Ray J."/>
            <person name="Liu H."/>
            <person name="Kuehl J.V."/>
            <person name="Melnyk R.A."/>
            <person name="Lamson J.S."/>
            <person name="Suh Y."/>
            <person name="Carlson H.K."/>
            <person name="Esquivel Z."/>
            <person name="Sadeeshkumar H."/>
            <person name="Chakraborty R."/>
            <person name="Zane G.M."/>
            <person name="Rubin B.E."/>
            <person name="Wall J.D."/>
            <person name="Visel A."/>
            <person name="Bristow J."/>
            <person name="Blow M.J."/>
            <person name="Arkin A.P."/>
            <person name="Deutschbauer A.M."/>
        </authorList>
    </citation>
    <scope>NUCLEOTIDE SEQUENCE [LARGE SCALE GENOMIC DNA]</scope>
    <source>
        <strain evidence="1 2">FW300-N1B4</strain>
    </source>
</reference>
<sequence>MDTVRWQVINSSTAELEINYGQKWAKVRLENLVFDTELKPEDFYKKCLAELFTAINAKGVHWTDRP</sequence>
<proteinExistence type="predicted"/>
<comment type="caution">
    <text evidence="1">The sequence shown here is derived from an EMBL/GenBank/DDBJ whole genome shotgun (WGS) entry which is preliminary data.</text>
</comment>
<dbReference type="RefSeq" id="WP_063341380.1">
    <property type="nucleotide sequence ID" value="NZ_LUKJ01000003.1"/>
</dbReference>
<dbReference type="AlphaFoldDB" id="A0A161Z4Q8"/>
<evidence type="ECO:0000313" key="1">
    <source>
        <dbReference type="EMBL" id="KZN16192.1"/>
    </source>
</evidence>
<dbReference type="EMBL" id="LUKJ01000003">
    <property type="protein sequence ID" value="KZN16192.1"/>
    <property type="molecule type" value="Genomic_DNA"/>
</dbReference>